<dbReference type="Pfam" id="PF02825">
    <property type="entry name" value="WWE"/>
    <property type="match status" value="1"/>
</dbReference>
<dbReference type="PROSITE" id="PS50918">
    <property type="entry name" value="WWE"/>
    <property type="match status" value="1"/>
</dbReference>
<dbReference type="Gene3D" id="3.30.720.50">
    <property type="match status" value="1"/>
</dbReference>
<feature type="domain" description="WWE" evidence="9">
    <location>
        <begin position="1"/>
        <end position="71"/>
    </location>
</feature>
<dbReference type="InterPro" id="IPR039398">
    <property type="entry name" value="Deltex_fam"/>
</dbReference>
<comment type="caution">
    <text evidence="10">The sequence shown here is derived from an EMBL/GenBank/DDBJ whole genome shotgun (WGS) entry which is preliminary data.</text>
</comment>
<feature type="compositionally biased region" description="Low complexity" evidence="8">
    <location>
        <begin position="113"/>
        <end position="130"/>
    </location>
</feature>
<evidence type="ECO:0000256" key="3">
    <source>
        <dbReference type="ARBA" id="ARBA00012483"/>
    </source>
</evidence>
<feature type="compositionally biased region" description="Basic residues" evidence="8">
    <location>
        <begin position="421"/>
        <end position="430"/>
    </location>
</feature>
<dbReference type="SUPFAM" id="SSF117839">
    <property type="entry name" value="WWE domain"/>
    <property type="match status" value="1"/>
</dbReference>
<gene>
    <name evidence="10" type="ORF">KFE25_011377</name>
</gene>
<dbReference type="InterPro" id="IPR039396">
    <property type="entry name" value="Deltex_C"/>
</dbReference>
<dbReference type="SMART" id="SM00678">
    <property type="entry name" value="WWE"/>
    <property type="match status" value="1"/>
</dbReference>
<keyword evidence="11" id="KW-1185">Reference proteome</keyword>
<dbReference type="UniPathway" id="UPA00143"/>
<dbReference type="CDD" id="cd09633">
    <property type="entry name" value="Deltex_C"/>
    <property type="match status" value="1"/>
</dbReference>
<reference evidence="10" key="1">
    <citation type="submission" date="2021-05" db="EMBL/GenBank/DDBJ databases">
        <title>The genome of the haptophyte Pavlova lutheri (Diacronema luteri, Pavlovales) - a model for lipid biosynthesis in eukaryotic algae.</title>
        <authorList>
            <person name="Hulatt C.J."/>
            <person name="Posewitz M.C."/>
        </authorList>
    </citation>
    <scope>NUCLEOTIDE SEQUENCE</scope>
    <source>
        <strain evidence="10">NIVA-4/92</strain>
    </source>
</reference>
<dbReference type="PANTHER" id="PTHR12622">
    <property type="entry name" value="DELTEX-RELATED"/>
    <property type="match status" value="1"/>
</dbReference>
<dbReference type="Proteomes" id="UP000751190">
    <property type="component" value="Unassembled WGS sequence"/>
</dbReference>
<protein>
    <recommendedName>
        <fullName evidence="3">RING-type E3 ubiquitin transferase</fullName>
        <ecNumber evidence="3">2.3.2.27</ecNumber>
    </recommendedName>
</protein>
<evidence type="ECO:0000256" key="5">
    <source>
        <dbReference type="ARBA" id="ARBA00022723"/>
    </source>
</evidence>
<dbReference type="InterPro" id="IPR018123">
    <property type="entry name" value="WWE-dom_subgr"/>
</dbReference>
<comment type="catalytic activity">
    <reaction evidence="1">
        <text>S-ubiquitinyl-[E2 ubiquitin-conjugating enzyme]-L-cysteine + [acceptor protein]-L-lysine = [E2 ubiquitin-conjugating enzyme]-L-cysteine + N(6)-ubiquitinyl-[acceptor protein]-L-lysine.</text>
        <dbReference type="EC" id="2.3.2.27"/>
    </reaction>
</comment>
<dbReference type="Gene3D" id="3.30.40.10">
    <property type="entry name" value="Zinc/RING finger domain, C3HC4 (zinc finger)"/>
    <property type="match status" value="1"/>
</dbReference>
<feature type="region of interest" description="Disordered" evidence="8">
    <location>
        <begin position="75"/>
        <end position="149"/>
    </location>
</feature>
<comment type="pathway">
    <text evidence="2">Protein modification; protein ubiquitination.</text>
</comment>
<organism evidence="10 11">
    <name type="scientific">Diacronema lutheri</name>
    <name type="common">Unicellular marine alga</name>
    <name type="synonym">Monochrysis lutheri</name>
    <dbReference type="NCBI Taxonomy" id="2081491"/>
    <lineage>
        <taxon>Eukaryota</taxon>
        <taxon>Haptista</taxon>
        <taxon>Haptophyta</taxon>
        <taxon>Pavlovophyceae</taxon>
        <taxon>Pavlovales</taxon>
        <taxon>Pavlovaceae</taxon>
        <taxon>Diacronema</taxon>
    </lineage>
</organism>
<dbReference type="InterPro" id="IPR004170">
    <property type="entry name" value="WWE_dom"/>
</dbReference>
<sequence length="456" mass="48685">MSSGGARWEWDGGASVGWVPYDEEAAQQLELAHAAGRKSTRLLIRDVGYTINLGQMAQQNESTRFCRAVRRTPVEEDTADGDDAAACVDAPQPPSRARARRSAPAARAPPPAAMAAKSAVPARLRAAAPGAHGGAARRRSPPRAAAPADELEGTVRFASHDGQLELAHVTDWRLLLPSEYDPEAECAITCCPFGHDRADPVVKLSCGCMFNQSTVERALLAKPQCPICRFQFEELLGPMPSGTMTVWREDEPCEGNDGARSFVLHYAFPSGRQGPQHPQPGIPYDGTERLCFVPDTTDGRRTVRLLREAFRRGLTFKIGTSITTGRANQVTWAIHHKTSRYGGTPAHGYPDPSYHARCAAECAALGLLIDEGSAAAGEAERTAEQAEGDSARTGGDDQAEAAAQSGANAPVSACDEPPAKMPRRATRSAKGKMPVAPTAAKRDRSSGTGRTARRSQ</sequence>
<evidence type="ECO:0000259" key="9">
    <source>
        <dbReference type="PROSITE" id="PS50918"/>
    </source>
</evidence>
<keyword evidence="7" id="KW-0914">Notch signaling pathway</keyword>
<evidence type="ECO:0000256" key="7">
    <source>
        <dbReference type="ARBA" id="ARBA00022976"/>
    </source>
</evidence>
<feature type="region of interest" description="Disordered" evidence="8">
    <location>
        <begin position="376"/>
        <end position="456"/>
    </location>
</feature>
<keyword evidence="6" id="KW-0677">Repeat</keyword>
<dbReference type="GO" id="GO:0008270">
    <property type="term" value="F:zinc ion binding"/>
    <property type="evidence" value="ECO:0007669"/>
    <property type="project" value="InterPro"/>
</dbReference>
<evidence type="ECO:0000256" key="1">
    <source>
        <dbReference type="ARBA" id="ARBA00000900"/>
    </source>
</evidence>
<dbReference type="SUPFAM" id="SSF57850">
    <property type="entry name" value="RING/U-box"/>
    <property type="match status" value="1"/>
</dbReference>
<dbReference type="OrthoDB" id="527344at2759"/>
<dbReference type="Gene3D" id="3.30.390.130">
    <property type="match status" value="1"/>
</dbReference>
<dbReference type="OMA" id="WREDEPC"/>
<evidence type="ECO:0000256" key="4">
    <source>
        <dbReference type="ARBA" id="ARBA00022679"/>
    </source>
</evidence>
<dbReference type="GO" id="GO:0061630">
    <property type="term" value="F:ubiquitin protein ligase activity"/>
    <property type="evidence" value="ECO:0007669"/>
    <property type="project" value="UniProtKB-EC"/>
</dbReference>
<keyword evidence="5" id="KW-0479">Metal-binding</keyword>
<dbReference type="EC" id="2.3.2.27" evidence="3"/>
<accession>A0A8J5XBQ3</accession>
<dbReference type="InterPro" id="IPR037197">
    <property type="entry name" value="WWE_dom_sf"/>
</dbReference>
<evidence type="ECO:0000256" key="6">
    <source>
        <dbReference type="ARBA" id="ARBA00022737"/>
    </source>
</evidence>
<evidence type="ECO:0000313" key="10">
    <source>
        <dbReference type="EMBL" id="KAG8460602.1"/>
    </source>
</evidence>
<dbReference type="InterPro" id="IPR039399">
    <property type="entry name" value="Deltex_C_sf"/>
</dbReference>
<dbReference type="Pfam" id="PF18102">
    <property type="entry name" value="DTC"/>
    <property type="match status" value="1"/>
</dbReference>
<evidence type="ECO:0000256" key="2">
    <source>
        <dbReference type="ARBA" id="ARBA00004906"/>
    </source>
</evidence>
<evidence type="ECO:0000313" key="11">
    <source>
        <dbReference type="Proteomes" id="UP000751190"/>
    </source>
</evidence>
<dbReference type="EMBL" id="JAGTXO010000031">
    <property type="protein sequence ID" value="KAG8460602.1"/>
    <property type="molecule type" value="Genomic_DNA"/>
</dbReference>
<proteinExistence type="predicted"/>
<keyword evidence="4" id="KW-0808">Transferase</keyword>
<evidence type="ECO:0000256" key="8">
    <source>
        <dbReference type="SAM" id="MobiDB-lite"/>
    </source>
</evidence>
<name>A0A8J5XBQ3_DIALT</name>
<feature type="compositionally biased region" description="Low complexity" evidence="8">
    <location>
        <begin position="400"/>
        <end position="409"/>
    </location>
</feature>
<dbReference type="AlphaFoldDB" id="A0A8J5XBQ3"/>
<dbReference type="GO" id="GO:0007219">
    <property type="term" value="P:Notch signaling pathway"/>
    <property type="evidence" value="ECO:0007669"/>
    <property type="project" value="UniProtKB-KW"/>
</dbReference>
<dbReference type="InterPro" id="IPR013083">
    <property type="entry name" value="Znf_RING/FYVE/PHD"/>
</dbReference>
<dbReference type="GO" id="GO:0016567">
    <property type="term" value="P:protein ubiquitination"/>
    <property type="evidence" value="ECO:0007669"/>
    <property type="project" value="UniProtKB-UniPathway"/>
</dbReference>